<dbReference type="PROSITE" id="PS50158">
    <property type="entry name" value="ZF_CCHC"/>
    <property type="match status" value="1"/>
</dbReference>
<dbReference type="AlphaFoldDB" id="M2P5J4"/>
<dbReference type="HOGENOM" id="CLU_1626819_0_0_1"/>
<dbReference type="EMBL" id="KB446093">
    <property type="protein sequence ID" value="EMD30484.1"/>
    <property type="molecule type" value="Genomic_DNA"/>
</dbReference>
<evidence type="ECO:0000256" key="1">
    <source>
        <dbReference type="ARBA" id="ARBA00022664"/>
    </source>
</evidence>
<gene>
    <name evidence="6" type="ORF">CERSUDRAFT_116761</name>
    <name evidence="5" type="ORF">CERSUDRAFT_120388</name>
</gene>
<keyword evidence="2" id="KW-0863">Zinc-finger</keyword>
<keyword evidence="2" id="KW-0479">Metal-binding</keyword>
<dbReference type="Pfam" id="PF14223">
    <property type="entry name" value="Retrotran_gag_2"/>
    <property type="match status" value="1"/>
</dbReference>
<protein>
    <recommendedName>
        <fullName evidence="4">CCHC-type domain-containing protein</fullName>
    </recommendedName>
</protein>
<dbReference type="GO" id="GO:0006397">
    <property type="term" value="P:mRNA processing"/>
    <property type="evidence" value="ECO:0007669"/>
    <property type="project" value="UniProtKB-KW"/>
</dbReference>
<sequence>MQAWIGNIRSMAFRMGEADIVVSEQDQILAVTMGLPPSYDTVIIALDSTPTEQLTLEHVISRLLNEEIRQSSSGAPQSHSRSRDPGVAAATTKALIRGEMPKGRLIDRSAVQCYFCDDFGHFKSECPEKAKWETEKAKTKEAEAAGGHSAILATTFGPVAGAW</sequence>
<evidence type="ECO:0000313" key="6">
    <source>
        <dbReference type="EMBL" id="EMD34593.1"/>
    </source>
</evidence>
<reference evidence="5 7" key="1">
    <citation type="journal article" date="2012" name="Proc. Natl. Acad. Sci. U.S.A.">
        <title>Comparative genomics of Ceriporiopsis subvermispora and Phanerochaete chrysosporium provide insight into selective ligninolysis.</title>
        <authorList>
            <person name="Fernandez-Fueyo E."/>
            <person name="Ruiz-Duenas F.J."/>
            <person name="Ferreira P."/>
            <person name="Floudas D."/>
            <person name="Hibbett D.S."/>
            <person name="Canessa P."/>
            <person name="Larrondo L.F."/>
            <person name="James T.Y."/>
            <person name="Seelenfreund D."/>
            <person name="Lobos S."/>
            <person name="Polanco R."/>
            <person name="Tello M."/>
            <person name="Honda Y."/>
            <person name="Watanabe T."/>
            <person name="Watanabe T."/>
            <person name="Ryu J.S."/>
            <person name="Kubicek C.P."/>
            <person name="Schmoll M."/>
            <person name="Gaskell J."/>
            <person name="Hammel K.E."/>
            <person name="St John F.J."/>
            <person name="Vanden Wymelenberg A."/>
            <person name="Sabat G."/>
            <person name="Splinter BonDurant S."/>
            <person name="Syed K."/>
            <person name="Yadav J.S."/>
            <person name="Doddapaneni H."/>
            <person name="Subramanian V."/>
            <person name="Lavin J.L."/>
            <person name="Oguiza J.A."/>
            <person name="Perez G."/>
            <person name="Pisabarro A.G."/>
            <person name="Ramirez L."/>
            <person name="Santoyo F."/>
            <person name="Master E."/>
            <person name="Coutinho P.M."/>
            <person name="Henrissat B."/>
            <person name="Lombard V."/>
            <person name="Magnuson J.K."/>
            <person name="Kuees U."/>
            <person name="Hori C."/>
            <person name="Igarashi K."/>
            <person name="Samejima M."/>
            <person name="Held B.W."/>
            <person name="Barry K.W."/>
            <person name="LaButti K.M."/>
            <person name="Lapidus A."/>
            <person name="Lindquist E.A."/>
            <person name="Lucas S.M."/>
            <person name="Riley R."/>
            <person name="Salamov A.A."/>
            <person name="Hoffmeister D."/>
            <person name="Schwenk D."/>
            <person name="Hadar Y."/>
            <person name="Yarden O."/>
            <person name="de Vries R.P."/>
            <person name="Wiebenga A."/>
            <person name="Stenlid J."/>
            <person name="Eastwood D."/>
            <person name="Grigoriev I.V."/>
            <person name="Berka R.M."/>
            <person name="Blanchette R.A."/>
            <person name="Kersten P."/>
            <person name="Martinez A.T."/>
            <person name="Vicuna R."/>
            <person name="Cullen D."/>
        </authorList>
    </citation>
    <scope>NUCLEOTIDE SEQUENCE [LARGE SCALE GENOMIC DNA]</scope>
    <source>
        <strain evidence="5 7">B</strain>
    </source>
</reference>
<dbReference type="Pfam" id="PF00098">
    <property type="entry name" value="zf-CCHC"/>
    <property type="match status" value="1"/>
</dbReference>
<dbReference type="GO" id="GO:0008270">
    <property type="term" value="F:zinc ion binding"/>
    <property type="evidence" value="ECO:0007669"/>
    <property type="project" value="UniProtKB-KW"/>
</dbReference>
<evidence type="ECO:0000259" key="4">
    <source>
        <dbReference type="PROSITE" id="PS50158"/>
    </source>
</evidence>
<dbReference type="SMART" id="SM00343">
    <property type="entry name" value="ZnF_C2HC"/>
    <property type="match status" value="1"/>
</dbReference>
<evidence type="ECO:0000313" key="5">
    <source>
        <dbReference type="EMBL" id="EMD30484.1"/>
    </source>
</evidence>
<dbReference type="Proteomes" id="UP000016930">
    <property type="component" value="Unassembled WGS sequence"/>
</dbReference>
<dbReference type="Gene3D" id="4.10.60.10">
    <property type="entry name" value="Zinc finger, CCHC-type"/>
    <property type="match status" value="1"/>
</dbReference>
<feature type="region of interest" description="Disordered" evidence="3">
    <location>
        <begin position="69"/>
        <end position="90"/>
    </location>
</feature>
<evidence type="ECO:0000256" key="3">
    <source>
        <dbReference type="SAM" id="MobiDB-lite"/>
    </source>
</evidence>
<dbReference type="OrthoDB" id="2802594at2759"/>
<evidence type="ECO:0000313" key="7">
    <source>
        <dbReference type="Proteomes" id="UP000016930"/>
    </source>
</evidence>
<dbReference type="STRING" id="914234.M2P5J4"/>
<dbReference type="InterPro" id="IPR001878">
    <property type="entry name" value="Znf_CCHC"/>
</dbReference>
<dbReference type="EMBL" id="KB445802">
    <property type="protein sequence ID" value="EMD34593.1"/>
    <property type="molecule type" value="Genomic_DNA"/>
</dbReference>
<proteinExistence type="predicted"/>
<dbReference type="GO" id="GO:0003676">
    <property type="term" value="F:nucleic acid binding"/>
    <property type="evidence" value="ECO:0007669"/>
    <property type="project" value="InterPro"/>
</dbReference>
<feature type="domain" description="CCHC-type" evidence="4">
    <location>
        <begin position="113"/>
        <end position="128"/>
    </location>
</feature>
<evidence type="ECO:0000256" key="2">
    <source>
        <dbReference type="PROSITE-ProRule" id="PRU00047"/>
    </source>
</evidence>
<dbReference type="SUPFAM" id="SSF57756">
    <property type="entry name" value="Retrovirus zinc finger-like domains"/>
    <property type="match status" value="1"/>
</dbReference>
<feature type="compositionally biased region" description="Polar residues" evidence="3">
    <location>
        <begin position="70"/>
        <end position="79"/>
    </location>
</feature>
<organism evidence="5 7">
    <name type="scientific">Ceriporiopsis subvermispora (strain B)</name>
    <name type="common">White-rot fungus</name>
    <name type="synonym">Gelatoporia subvermispora</name>
    <dbReference type="NCBI Taxonomy" id="914234"/>
    <lineage>
        <taxon>Eukaryota</taxon>
        <taxon>Fungi</taxon>
        <taxon>Dikarya</taxon>
        <taxon>Basidiomycota</taxon>
        <taxon>Agaricomycotina</taxon>
        <taxon>Agaricomycetes</taxon>
        <taxon>Polyporales</taxon>
        <taxon>Gelatoporiaceae</taxon>
        <taxon>Gelatoporia</taxon>
    </lineage>
</organism>
<dbReference type="InterPro" id="IPR036875">
    <property type="entry name" value="Znf_CCHC_sf"/>
</dbReference>
<keyword evidence="2" id="KW-0862">Zinc</keyword>
<keyword evidence="1" id="KW-0507">mRNA processing</keyword>
<accession>M2P5J4</accession>
<name>M2P5J4_CERS8</name>
<keyword evidence="7" id="KW-1185">Reference proteome</keyword>